<dbReference type="InterPro" id="IPR017938">
    <property type="entry name" value="Riboflavin_synthase-like_b-brl"/>
</dbReference>
<evidence type="ECO:0000256" key="3">
    <source>
        <dbReference type="ARBA" id="ARBA00022630"/>
    </source>
</evidence>
<keyword evidence="5" id="KW-0274">FAD</keyword>
<evidence type="ECO:0000256" key="7">
    <source>
        <dbReference type="ARBA" id="ARBA00023002"/>
    </source>
</evidence>
<dbReference type="Gene3D" id="1.20.990.10">
    <property type="entry name" value="NADPH-cytochrome p450 Reductase, Chain A, domain 3"/>
    <property type="match status" value="1"/>
</dbReference>
<keyword evidence="6" id="KW-0521">NADP</keyword>
<evidence type="ECO:0000259" key="10">
    <source>
        <dbReference type="PROSITE" id="PS51384"/>
    </source>
</evidence>
<dbReference type="PROSITE" id="PS51384">
    <property type="entry name" value="FAD_FR"/>
    <property type="match status" value="1"/>
</dbReference>
<comment type="caution">
    <text evidence="11">The sequence shown here is derived from an EMBL/GenBank/DDBJ whole genome shotgun (WGS) entry which is preliminary data.</text>
</comment>
<dbReference type="PROSITE" id="PS50902">
    <property type="entry name" value="FLAVODOXIN_LIKE"/>
    <property type="match status" value="1"/>
</dbReference>
<dbReference type="Gene3D" id="3.40.50.360">
    <property type="match status" value="1"/>
</dbReference>
<evidence type="ECO:0000256" key="4">
    <source>
        <dbReference type="ARBA" id="ARBA00022643"/>
    </source>
</evidence>
<comment type="cofactor">
    <cofactor evidence="1">
        <name>FMN</name>
        <dbReference type="ChEBI" id="CHEBI:58210"/>
    </cofactor>
</comment>
<keyword evidence="3" id="KW-0285">Flavoprotein</keyword>
<keyword evidence="8" id="KW-0028">Amino-acid biosynthesis</keyword>
<gene>
    <name evidence="11" type="ORF">J7I42_08935</name>
</gene>
<keyword evidence="8" id="KW-0198">Cysteine biosynthesis</keyword>
<dbReference type="InterPro" id="IPR023173">
    <property type="entry name" value="NADPH_Cyt_P450_Rdtase_alpha"/>
</dbReference>
<dbReference type="InterPro" id="IPR017927">
    <property type="entry name" value="FAD-bd_FR_type"/>
</dbReference>
<evidence type="ECO:0000256" key="5">
    <source>
        <dbReference type="ARBA" id="ARBA00022827"/>
    </source>
</evidence>
<dbReference type="Gene3D" id="2.40.30.10">
    <property type="entry name" value="Translation factors"/>
    <property type="match status" value="1"/>
</dbReference>
<evidence type="ECO:0000256" key="2">
    <source>
        <dbReference type="ARBA" id="ARBA00001974"/>
    </source>
</evidence>
<keyword evidence="12" id="KW-1185">Reference proteome</keyword>
<dbReference type="SUPFAM" id="SSF52218">
    <property type="entry name" value="Flavoproteins"/>
    <property type="match status" value="1"/>
</dbReference>
<dbReference type="PANTHER" id="PTHR19384:SF128">
    <property type="entry name" value="NADPH OXIDOREDUCTASE A"/>
    <property type="match status" value="1"/>
</dbReference>
<sequence length="587" mass="64431">MLAEHKLKLLQDLVRSSTKEELVWMNGFLAGVLMNCHDQSALAPTSSAAVASAPATVPAPGAAAVESKPAVSKITIAYGTETGNSKKLATDLAAKAKKSGIQAKVVSLDQYRLNDLAKEEYFFTIISTQGEGEPPATAKKFYDHIHQNGFKLPQIKFGVLALGDTSYPLFCKAGEDVDQQLQRLGGQRLVNLIKCDTDYQGDADGWFSQVLHSLTNTTSSNGTASVGAVVAKKPAGKKVYTGNIITNVNLNDRGSNKATHHIEIVADELDYQPGDSIGIVPENAPAVVDSIIALTRIDGKKSVAFRNETHTVIELLKKKVNIAYLPERVVKQYAAIVKQDIPETKISLLDLLKIYPVSNASQFEEVIGILEPITPRLYSISSSPNAHSGEVHVTVARDNFKVNGEVKHGLCSNFLADLPTDSPLEFYVHKNNQFRLPAEDKDVIMIGPGTGIAPFRSFVAERDAAGASGRNWLFFGDQHFTSDFLYQTEIQNWIQTGVLTKVNVAFSRDQKSKIYVQHKMLENAKAFYEWLQNGAYVYICGAKEPMSVDVENTVLQIIERFGSKTSAQAIEYLNQLKEEGRFLKDVY</sequence>
<comment type="cofactor">
    <cofactor evidence="2">
        <name>FAD</name>
        <dbReference type="ChEBI" id="CHEBI:57692"/>
    </cofactor>
</comment>
<dbReference type="SUPFAM" id="SSF52343">
    <property type="entry name" value="Ferredoxin reductase-like, C-terminal NADP-linked domain"/>
    <property type="match status" value="1"/>
</dbReference>
<keyword evidence="4" id="KW-0288">FMN</keyword>
<dbReference type="Pfam" id="PF00175">
    <property type="entry name" value="NAD_binding_1"/>
    <property type="match status" value="1"/>
</dbReference>
<evidence type="ECO:0000256" key="1">
    <source>
        <dbReference type="ARBA" id="ARBA00001917"/>
    </source>
</evidence>
<evidence type="ECO:0000256" key="8">
    <source>
        <dbReference type="ARBA" id="ARBA00023192"/>
    </source>
</evidence>
<dbReference type="RefSeq" id="WP_209138428.1">
    <property type="nucleotide sequence ID" value="NZ_JAGHKO010000001.1"/>
</dbReference>
<organism evidence="11 12">
    <name type="scientific">Niastella soli</name>
    <dbReference type="NCBI Taxonomy" id="2821487"/>
    <lineage>
        <taxon>Bacteria</taxon>
        <taxon>Pseudomonadati</taxon>
        <taxon>Bacteroidota</taxon>
        <taxon>Chitinophagia</taxon>
        <taxon>Chitinophagales</taxon>
        <taxon>Chitinophagaceae</taxon>
        <taxon>Niastella</taxon>
    </lineage>
</organism>
<proteinExistence type="predicted"/>
<reference evidence="11 12" key="1">
    <citation type="submission" date="2021-03" db="EMBL/GenBank/DDBJ databases">
        <title>Assistant Professor.</title>
        <authorList>
            <person name="Huq M.A."/>
        </authorList>
    </citation>
    <scope>NUCLEOTIDE SEQUENCE [LARGE SCALE GENOMIC DNA]</scope>
    <source>
        <strain evidence="11 12">MAH-29</strain>
    </source>
</reference>
<dbReference type="InterPro" id="IPR029039">
    <property type="entry name" value="Flavoprotein-like_sf"/>
</dbReference>
<keyword evidence="7" id="KW-0560">Oxidoreductase</keyword>
<dbReference type="PRINTS" id="PR00369">
    <property type="entry name" value="FLAVODOXIN"/>
</dbReference>
<evidence type="ECO:0000313" key="12">
    <source>
        <dbReference type="Proteomes" id="UP000677244"/>
    </source>
</evidence>
<dbReference type="EMBL" id="JAGHKO010000001">
    <property type="protein sequence ID" value="MBO9200382.1"/>
    <property type="molecule type" value="Genomic_DNA"/>
</dbReference>
<dbReference type="InterPro" id="IPR001709">
    <property type="entry name" value="Flavoprot_Pyr_Nucl_cyt_Rdtase"/>
</dbReference>
<dbReference type="Pfam" id="PF00258">
    <property type="entry name" value="Flavodoxin_1"/>
    <property type="match status" value="1"/>
</dbReference>
<dbReference type="SUPFAM" id="SSF63380">
    <property type="entry name" value="Riboflavin synthase domain-like"/>
    <property type="match status" value="1"/>
</dbReference>
<dbReference type="InterPro" id="IPR001094">
    <property type="entry name" value="Flavdoxin-like"/>
</dbReference>
<dbReference type="PANTHER" id="PTHR19384">
    <property type="entry name" value="NITRIC OXIDE SYNTHASE-RELATED"/>
    <property type="match status" value="1"/>
</dbReference>
<feature type="domain" description="Flavodoxin-like" evidence="9">
    <location>
        <begin position="74"/>
        <end position="211"/>
    </location>
</feature>
<evidence type="ECO:0000313" key="11">
    <source>
        <dbReference type="EMBL" id="MBO9200382.1"/>
    </source>
</evidence>
<feature type="domain" description="FAD-binding FR-type" evidence="10">
    <location>
        <begin position="237"/>
        <end position="437"/>
    </location>
</feature>
<dbReference type="PRINTS" id="PR00371">
    <property type="entry name" value="FPNCR"/>
</dbReference>
<dbReference type="Proteomes" id="UP000677244">
    <property type="component" value="Unassembled WGS sequence"/>
</dbReference>
<protein>
    <submittedName>
        <fullName evidence="11">Flavodoxin domain-containing protein</fullName>
    </submittedName>
</protein>
<evidence type="ECO:0000259" key="9">
    <source>
        <dbReference type="PROSITE" id="PS50902"/>
    </source>
</evidence>
<dbReference type="InterPro" id="IPR008254">
    <property type="entry name" value="Flavodoxin/NO_synth"/>
</dbReference>
<dbReference type="InterPro" id="IPR003097">
    <property type="entry name" value="CysJ-like_FAD-binding"/>
</dbReference>
<name>A0ABS3YS25_9BACT</name>
<dbReference type="Gene3D" id="3.40.50.80">
    <property type="entry name" value="Nucleotide-binding domain of ferredoxin-NADP reductase (FNR) module"/>
    <property type="match status" value="1"/>
</dbReference>
<dbReference type="InterPro" id="IPR039261">
    <property type="entry name" value="FNR_nucleotide-bd"/>
</dbReference>
<accession>A0ABS3YS25</accession>
<dbReference type="Pfam" id="PF00667">
    <property type="entry name" value="FAD_binding_1"/>
    <property type="match status" value="1"/>
</dbReference>
<dbReference type="InterPro" id="IPR001433">
    <property type="entry name" value="OxRdtase_FAD/NAD-bd"/>
</dbReference>
<evidence type="ECO:0000256" key="6">
    <source>
        <dbReference type="ARBA" id="ARBA00022857"/>
    </source>
</evidence>